<sequence length="204" mass="23743">MISDINQKNRNNILWQNFYINKIKREKLNNHRSALLWFTGLSGSGKSTIANALEKRLYFMNIHTYILDGDNIRSGLCSDLSFVDKDRKENIRRIGEISKLMVDAGLIVLSTFISPHKLEREKIRYMLENNKFIEIFVDTPFNICKKRDVKGLYKKVFNKKIKNFTGVDSIYESPINPEIILNGEQDVLTSVNKIILLLRSMKII</sequence>
<comment type="similarity">
    <text evidence="4 14 15">Belongs to the APS kinase family.</text>
</comment>
<dbReference type="InterPro" id="IPR027417">
    <property type="entry name" value="P-loop_NTPase"/>
</dbReference>
<evidence type="ECO:0000256" key="3">
    <source>
        <dbReference type="ARBA" id="ARBA00004806"/>
    </source>
</evidence>
<dbReference type="NCBIfam" id="NF003013">
    <property type="entry name" value="PRK03846.1"/>
    <property type="match status" value="1"/>
</dbReference>
<proteinExistence type="inferred from homology"/>
<dbReference type="EC" id="2.7.1.25" evidence="5 14"/>
<gene>
    <name evidence="14 17" type="primary">cysC</name>
    <name evidence="17" type="ORF">ONB71_00960</name>
</gene>
<name>A0AAX3NB30_9ENTR</name>
<dbReference type="GO" id="GO:0070814">
    <property type="term" value="P:hydrogen sulfide biosynthetic process"/>
    <property type="evidence" value="ECO:0007669"/>
    <property type="project" value="UniProtKB-UniRule"/>
</dbReference>
<dbReference type="Pfam" id="PF01583">
    <property type="entry name" value="APS_kinase"/>
    <property type="match status" value="1"/>
</dbReference>
<evidence type="ECO:0000256" key="2">
    <source>
        <dbReference type="ARBA" id="ARBA00002632"/>
    </source>
</evidence>
<evidence type="ECO:0000256" key="10">
    <source>
        <dbReference type="ARBA" id="ARBA00022840"/>
    </source>
</evidence>
<dbReference type="SUPFAM" id="SSF52540">
    <property type="entry name" value="P-loop containing nucleoside triphosphate hydrolases"/>
    <property type="match status" value="1"/>
</dbReference>
<keyword evidence="7 14" id="KW-0808">Transferase</keyword>
<dbReference type="GO" id="GO:0004020">
    <property type="term" value="F:adenylylsulfate kinase activity"/>
    <property type="evidence" value="ECO:0007669"/>
    <property type="project" value="UniProtKB-UniRule"/>
</dbReference>
<evidence type="ECO:0000256" key="12">
    <source>
        <dbReference type="ARBA" id="ARBA00031393"/>
    </source>
</evidence>
<evidence type="ECO:0000256" key="13">
    <source>
        <dbReference type="ARBA" id="ARBA00031464"/>
    </source>
</evidence>
<keyword evidence="9 14" id="KW-0418">Kinase</keyword>
<feature type="binding site" evidence="14">
    <location>
        <begin position="40"/>
        <end position="47"/>
    </location>
    <ligand>
        <name>ATP</name>
        <dbReference type="ChEBI" id="CHEBI:30616"/>
    </ligand>
</feature>
<evidence type="ECO:0000256" key="1">
    <source>
        <dbReference type="ARBA" id="ARBA00001823"/>
    </source>
</evidence>
<dbReference type="RefSeq" id="WP_274360722.1">
    <property type="nucleotide sequence ID" value="NZ_CP110496.1"/>
</dbReference>
<organism evidence="17 18">
    <name type="scientific">Candidatus Purcelliella pentastirinorum</name>
    <dbReference type="NCBI Taxonomy" id="472834"/>
    <lineage>
        <taxon>Bacteria</taxon>
        <taxon>Pseudomonadati</taxon>
        <taxon>Pseudomonadota</taxon>
        <taxon>Gammaproteobacteria</taxon>
        <taxon>Enterobacterales</taxon>
        <taxon>Enterobacteriaceae</taxon>
        <taxon>Candidatus Purcelliella</taxon>
    </lineage>
</organism>
<dbReference type="GO" id="GO:0005524">
    <property type="term" value="F:ATP binding"/>
    <property type="evidence" value="ECO:0007669"/>
    <property type="project" value="UniProtKB-UniRule"/>
</dbReference>
<evidence type="ECO:0000256" key="8">
    <source>
        <dbReference type="ARBA" id="ARBA00022741"/>
    </source>
</evidence>
<keyword evidence="14" id="KW-0597">Phosphoprotein</keyword>
<dbReference type="AlphaFoldDB" id="A0AAX3NB30"/>
<reference evidence="17" key="1">
    <citation type="submission" date="2022-11" db="EMBL/GenBank/DDBJ databases">
        <title>Genomic comparisons reveal selection pressure and functional variation between nutritional endosymbionts of cave-adapted and epigean Hawaiian planthoppers.</title>
        <authorList>
            <person name="Gossett J.M."/>
            <person name="Porter M.L."/>
            <person name="Vasquez Y."/>
            <person name="Bennett G.M."/>
            <person name="Chong R.A."/>
        </authorList>
    </citation>
    <scope>NUCLEOTIDE SEQUENCE</scope>
    <source>
        <strain evidence="17">OPOL2</strain>
    </source>
</reference>
<comment type="pathway">
    <text evidence="3 14 15">Sulfur metabolism; hydrogen sulfide biosynthesis; sulfite from sulfate: step 2/3.</text>
</comment>
<evidence type="ECO:0000256" key="4">
    <source>
        <dbReference type="ARBA" id="ARBA00007008"/>
    </source>
</evidence>
<dbReference type="PANTHER" id="PTHR11055:SF63">
    <property type="entry name" value="ADENYLYL-SULFATE KINASE 1, CHLOROPLASTIC"/>
    <property type="match status" value="1"/>
</dbReference>
<dbReference type="Gene3D" id="3.40.50.300">
    <property type="entry name" value="P-loop containing nucleotide triphosphate hydrolases"/>
    <property type="match status" value="1"/>
</dbReference>
<evidence type="ECO:0000256" key="14">
    <source>
        <dbReference type="HAMAP-Rule" id="MF_00065"/>
    </source>
</evidence>
<protein>
    <recommendedName>
        <fullName evidence="6 14">Adenylyl-sulfate kinase</fullName>
        <ecNumber evidence="5 14">2.7.1.25</ecNumber>
    </recommendedName>
    <alternativeName>
        <fullName evidence="12 14">APS kinase</fullName>
    </alternativeName>
    <alternativeName>
        <fullName evidence="13 14">ATP adenosine-5'-phosphosulfate 3'-phosphotransferase</fullName>
    </alternativeName>
    <alternativeName>
        <fullName evidence="11 14">Adenosine-5'-phosphosulfate kinase</fullName>
    </alternativeName>
</protein>
<evidence type="ECO:0000256" key="5">
    <source>
        <dbReference type="ARBA" id="ARBA00012121"/>
    </source>
</evidence>
<dbReference type="InterPro" id="IPR002891">
    <property type="entry name" value="APS"/>
</dbReference>
<dbReference type="PANTHER" id="PTHR11055">
    <property type="entry name" value="BIFUNCTIONAL 3'-PHOSPHOADENOSINE 5'-PHOSPHOSULFATE SYNTHASE"/>
    <property type="match status" value="1"/>
</dbReference>
<keyword evidence="10 14" id="KW-0067">ATP-binding</keyword>
<evidence type="ECO:0000256" key="15">
    <source>
        <dbReference type="RuleBase" id="RU004347"/>
    </source>
</evidence>
<dbReference type="EMBL" id="CP110496">
    <property type="protein sequence ID" value="WDI78696.1"/>
    <property type="molecule type" value="Genomic_DNA"/>
</dbReference>
<feature type="domain" description="APS kinase" evidence="16">
    <location>
        <begin position="33"/>
        <end position="181"/>
    </location>
</feature>
<evidence type="ECO:0000259" key="16">
    <source>
        <dbReference type="Pfam" id="PF01583"/>
    </source>
</evidence>
<dbReference type="CDD" id="cd02027">
    <property type="entry name" value="APSK"/>
    <property type="match status" value="1"/>
</dbReference>
<comment type="function">
    <text evidence="2 14 15">Catalyzes the synthesis of activated sulfate.</text>
</comment>
<dbReference type="GO" id="GO:0000103">
    <property type="term" value="P:sulfate assimilation"/>
    <property type="evidence" value="ECO:0007669"/>
    <property type="project" value="UniProtKB-UniRule"/>
</dbReference>
<comment type="catalytic activity">
    <reaction evidence="1 14 15">
        <text>adenosine 5'-phosphosulfate + ATP = 3'-phosphoadenylyl sulfate + ADP + H(+)</text>
        <dbReference type="Rhea" id="RHEA:24152"/>
        <dbReference type="ChEBI" id="CHEBI:15378"/>
        <dbReference type="ChEBI" id="CHEBI:30616"/>
        <dbReference type="ChEBI" id="CHEBI:58243"/>
        <dbReference type="ChEBI" id="CHEBI:58339"/>
        <dbReference type="ChEBI" id="CHEBI:456216"/>
        <dbReference type="EC" id="2.7.1.25"/>
    </reaction>
</comment>
<dbReference type="Proteomes" id="UP001214992">
    <property type="component" value="Chromosome"/>
</dbReference>
<feature type="active site" description="Phosphoserine intermediate" evidence="14">
    <location>
        <position position="114"/>
    </location>
</feature>
<evidence type="ECO:0000313" key="17">
    <source>
        <dbReference type="EMBL" id="WDI78696.1"/>
    </source>
</evidence>
<dbReference type="NCBIfam" id="TIGR00455">
    <property type="entry name" value="apsK"/>
    <property type="match status" value="1"/>
</dbReference>
<evidence type="ECO:0000256" key="6">
    <source>
        <dbReference type="ARBA" id="ARBA00018163"/>
    </source>
</evidence>
<evidence type="ECO:0000313" key="18">
    <source>
        <dbReference type="Proteomes" id="UP001214992"/>
    </source>
</evidence>
<keyword evidence="8 14" id="KW-0547">Nucleotide-binding</keyword>
<accession>A0AAX3NB30</accession>
<evidence type="ECO:0000256" key="7">
    <source>
        <dbReference type="ARBA" id="ARBA00022679"/>
    </source>
</evidence>
<evidence type="ECO:0000256" key="9">
    <source>
        <dbReference type="ARBA" id="ARBA00022777"/>
    </source>
</evidence>
<dbReference type="InterPro" id="IPR059117">
    <property type="entry name" value="APS_kinase_dom"/>
</dbReference>
<dbReference type="HAMAP" id="MF_00065">
    <property type="entry name" value="Adenylyl_sulf_kinase"/>
    <property type="match status" value="1"/>
</dbReference>
<evidence type="ECO:0000256" key="11">
    <source>
        <dbReference type="ARBA" id="ARBA00029724"/>
    </source>
</evidence>